<keyword evidence="1" id="KW-0689">Ribosomal protein</keyword>
<evidence type="ECO:0000313" key="3">
    <source>
        <dbReference type="EMBL" id="OGE24941.1"/>
    </source>
</evidence>
<evidence type="ECO:0000256" key="2">
    <source>
        <dbReference type="ARBA" id="ARBA00023274"/>
    </source>
</evidence>
<organism evidence="3 4">
    <name type="scientific">Candidatus Daviesbacteria bacterium RIFCSPHIGHO2_02_FULL_39_12</name>
    <dbReference type="NCBI Taxonomy" id="1797770"/>
    <lineage>
        <taxon>Bacteria</taxon>
        <taxon>Candidatus Daviesiibacteriota</taxon>
    </lineage>
</organism>
<comment type="caution">
    <text evidence="3">The sequence shown here is derived from an EMBL/GenBank/DDBJ whole genome shotgun (WGS) entry which is preliminary data.</text>
</comment>
<gene>
    <name evidence="3" type="ORF">A3C26_00335</name>
</gene>
<dbReference type="InterPro" id="IPR034704">
    <property type="entry name" value="Ribosomal_bL28/bL31-like_sf"/>
</dbReference>
<sequence length="76" mass="8641">MLACLRCGKGKNIISYSRHKKGSSGAGGVWALRAPIHKRMQKPNLHLFKGKKYCTKCLRIVKSTSRPYPKEQLTRQ</sequence>
<dbReference type="Proteomes" id="UP000177042">
    <property type="component" value="Unassembled WGS sequence"/>
</dbReference>
<dbReference type="GO" id="GO:1990904">
    <property type="term" value="C:ribonucleoprotein complex"/>
    <property type="evidence" value="ECO:0007669"/>
    <property type="project" value="UniProtKB-KW"/>
</dbReference>
<dbReference type="AlphaFoldDB" id="A0A1F5J8J1"/>
<evidence type="ECO:0008006" key="5">
    <source>
        <dbReference type="Google" id="ProtNLM"/>
    </source>
</evidence>
<name>A0A1F5J8J1_9BACT</name>
<dbReference type="SUPFAM" id="SSF143800">
    <property type="entry name" value="L28p-like"/>
    <property type="match status" value="1"/>
</dbReference>
<keyword evidence="2" id="KW-0687">Ribonucleoprotein</keyword>
<reference evidence="3 4" key="1">
    <citation type="journal article" date="2016" name="Nat. Commun.">
        <title>Thousands of microbial genomes shed light on interconnected biogeochemical processes in an aquifer system.</title>
        <authorList>
            <person name="Anantharaman K."/>
            <person name="Brown C.T."/>
            <person name="Hug L.A."/>
            <person name="Sharon I."/>
            <person name="Castelle C.J."/>
            <person name="Probst A.J."/>
            <person name="Thomas B.C."/>
            <person name="Singh A."/>
            <person name="Wilkins M.J."/>
            <person name="Karaoz U."/>
            <person name="Brodie E.L."/>
            <person name="Williams K.H."/>
            <person name="Hubbard S.S."/>
            <person name="Banfield J.F."/>
        </authorList>
    </citation>
    <scope>NUCLEOTIDE SEQUENCE [LARGE SCALE GENOMIC DNA]</scope>
</reference>
<accession>A0A1F5J8J1</accession>
<evidence type="ECO:0000313" key="4">
    <source>
        <dbReference type="Proteomes" id="UP000177042"/>
    </source>
</evidence>
<protein>
    <recommendedName>
        <fullName evidence="5">50S ribosomal protein L28</fullName>
    </recommendedName>
</protein>
<evidence type="ECO:0000256" key="1">
    <source>
        <dbReference type="ARBA" id="ARBA00022980"/>
    </source>
</evidence>
<dbReference type="EMBL" id="MFCX01000036">
    <property type="protein sequence ID" value="OGE24941.1"/>
    <property type="molecule type" value="Genomic_DNA"/>
</dbReference>
<proteinExistence type="predicted"/>
<dbReference type="GO" id="GO:0005840">
    <property type="term" value="C:ribosome"/>
    <property type="evidence" value="ECO:0007669"/>
    <property type="project" value="UniProtKB-KW"/>
</dbReference>